<name>A0ABU2CUD7_9MICO</name>
<protein>
    <recommendedName>
        <fullName evidence="1">Mannosylglycerate hydrolase MGH1-like glycoside hydrolase domain-containing protein</fullName>
    </recommendedName>
</protein>
<dbReference type="Gene3D" id="1.50.10.10">
    <property type="match status" value="1"/>
</dbReference>
<dbReference type="InterPro" id="IPR008928">
    <property type="entry name" value="6-hairpin_glycosidase_sf"/>
</dbReference>
<keyword evidence="3" id="KW-1185">Reference proteome</keyword>
<accession>A0ABU2CUD7</accession>
<comment type="caution">
    <text evidence="2">The sequence shown here is derived from an EMBL/GenBank/DDBJ whole genome shotgun (WGS) entry which is preliminary data.</text>
</comment>
<dbReference type="EMBL" id="JAVDYE010000001">
    <property type="protein sequence ID" value="MDR7384956.1"/>
    <property type="molecule type" value="Genomic_DNA"/>
</dbReference>
<evidence type="ECO:0000313" key="3">
    <source>
        <dbReference type="Proteomes" id="UP001183585"/>
    </source>
</evidence>
<organism evidence="2 3">
    <name type="scientific">Promicromonospora iranensis</name>
    <dbReference type="NCBI Taxonomy" id="1105144"/>
    <lineage>
        <taxon>Bacteria</taxon>
        <taxon>Bacillati</taxon>
        <taxon>Actinomycetota</taxon>
        <taxon>Actinomycetes</taxon>
        <taxon>Micrococcales</taxon>
        <taxon>Promicromonosporaceae</taxon>
        <taxon>Promicromonospora</taxon>
    </lineage>
</organism>
<dbReference type="InterPro" id="IPR054491">
    <property type="entry name" value="MGH1-like_GH"/>
</dbReference>
<reference evidence="2 3" key="1">
    <citation type="submission" date="2023-07" db="EMBL/GenBank/DDBJ databases">
        <title>Sequencing the genomes of 1000 actinobacteria strains.</title>
        <authorList>
            <person name="Klenk H.-P."/>
        </authorList>
    </citation>
    <scope>NUCLEOTIDE SEQUENCE [LARGE SCALE GENOMIC DNA]</scope>
    <source>
        <strain evidence="2 3">DSM 45554</strain>
    </source>
</reference>
<proteinExistence type="predicted"/>
<dbReference type="RefSeq" id="WP_274993797.1">
    <property type="nucleotide sequence ID" value="NZ_JAJQQP010000005.1"/>
</dbReference>
<evidence type="ECO:0000313" key="2">
    <source>
        <dbReference type="EMBL" id="MDR7384956.1"/>
    </source>
</evidence>
<dbReference type="Pfam" id="PF22422">
    <property type="entry name" value="MGH1-like_GH"/>
    <property type="match status" value="1"/>
</dbReference>
<gene>
    <name evidence="2" type="ORF">J2S48_004471</name>
</gene>
<evidence type="ECO:0000259" key="1">
    <source>
        <dbReference type="Pfam" id="PF22422"/>
    </source>
</evidence>
<dbReference type="InterPro" id="IPR012341">
    <property type="entry name" value="6hp_glycosidase-like_sf"/>
</dbReference>
<sequence>MPTLTFTDADTQALLGPAYSGALMNLLDTNTVRYDPAVYDTSGLLDPGVGTFFRAGGGYEQPWTRDAAVNSWNAGSLLAPDVARNTLWSVVTRLGTTLGTRRGTRRGTQQQDGDLVVQQDDQWWDQVVWVPAAWNHYLVTGDREFLGDAYDTAATTMSVREAGQWNADHGLFMGPSFFNDGIAGYPDAMLDAAGAGEPDSSFVLDHASMPTQLALSTNAVYHQAYAGLAAMAAELGQDADGARSHADRATRLAASINRHFWQPDRGSYGYTIPTEGPAAGELQDYQEGAGLAFTILFGIADPAQARSIAARAHVSPHGITDVHPRFDRYARAGHAGRHNDIVWPVVQGFWAEAMARSGNEEAFAAEVTHLARLYASTSSYYEIYDAATGAVDGGYQSGHVWESQPEQTWSATAFLRMIHGGVFGMRPARDGMTLTPVLPGGWGDATLGGVRYRDAELTVQLHGSGDRVGSFALDGVPQRVSDGAAQVPAGLTGVHTVDLTLGRR</sequence>
<dbReference type="SUPFAM" id="SSF48208">
    <property type="entry name" value="Six-hairpin glycosidases"/>
    <property type="match status" value="1"/>
</dbReference>
<dbReference type="Proteomes" id="UP001183585">
    <property type="component" value="Unassembled WGS sequence"/>
</dbReference>
<feature type="domain" description="Mannosylglycerate hydrolase MGH1-like glycoside hydrolase" evidence="1">
    <location>
        <begin position="132"/>
        <end position="410"/>
    </location>
</feature>